<feature type="compositionally biased region" description="Polar residues" evidence="1">
    <location>
        <begin position="1"/>
        <end position="12"/>
    </location>
</feature>
<evidence type="ECO:0008006" key="4">
    <source>
        <dbReference type="Google" id="ProtNLM"/>
    </source>
</evidence>
<feature type="compositionally biased region" description="Low complexity" evidence="1">
    <location>
        <begin position="24"/>
        <end position="33"/>
    </location>
</feature>
<evidence type="ECO:0000313" key="3">
    <source>
        <dbReference type="Proteomes" id="UP000807306"/>
    </source>
</evidence>
<name>A0A9P6E867_9AGAR</name>
<gene>
    <name evidence="2" type="ORF">CPB83DRAFT_861548</name>
</gene>
<accession>A0A9P6E867</accession>
<dbReference type="OrthoDB" id="2747179at2759"/>
<evidence type="ECO:0000313" key="2">
    <source>
        <dbReference type="EMBL" id="KAF9524287.1"/>
    </source>
</evidence>
<dbReference type="Proteomes" id="UP000807306">
    <property type="component" value="Unassembled WGS sequence"/>
</dbReference>
<dbReference type="EMBL" id="MU157901">
    <property type="protein sequence ID" value="KAF9524287.1"/>
    <property type="molecule type" value="Genomic_DNA"/>
</dbReference>
<dbReference type="AlphaFoldDB" id="A0A9P6E867"/>
<sequence length="219" mass="24188">MNKNPTVPSPLQKQDGRKSPQPVPQESSSSEPPRNQPPPVLEMSRFNSYSSPFASYPLLRDHTSTPYDHLRPSPGSPATLYSPSVHTTYTRFSTNDTSSRVSSFIPDLRPLRLLSYSKHLDTSKRLCQYEIPGGGTCRDDNCEDVHLSKLGSDGPSDRETADYLFSLLPAEWRTAYDVFSSTPILDALQHAQHQAGNAPLDLQGRVTDALTILMTTPSA</sequence>
<comment type="caution">
    <text evidence="2">The sequence shown here is derived from an EMBL/GenBank/DDBJ whole genome shotgun (WGS) entry which is preliminary data.</text>
</comment>
<protein>
    <recommendedName>
        <fullName evidence="4">Zinc-finger domain-containing protein</fullName>
    </recommendedName>
</protein>
<organism evidence="2 3">
    <name type="scientific">Crepidotus variabilis</name>
    <dbReference type="NCBI Taxonomy" id="179855"/>
    <lineage>
        <taxon>Eukaryota</taxon>
        <taxon>Fungi</taxon>
        <taxon>Dikarya</taxon>
        <taxon>Basidiomycota</taxon>
        <taxon>Agaricomycotina</taxon>
        <taxon>Agaricomycetes</taxon>
        <taxon>Agaricomycetidae</taxon>
        <taxon>Agaricales</taxon>
        <taxon>Agaricineae</taxon>
        <taxon>Crepidotaceae</taxon>
        <taxon>Crepidotus</taxon>
    </lineage>
</organism>
<keyword evidence="3" id="KW-1185">Reference proteome</keyword>
<feature type="region of interest" description="Disordered" evidence="1">
    <location>
        <begin position="1"/>
        <end position="46"/>
    </location>
</feature>
<reference evidence="2" key="1">
    <citation type="submission" date="2020-11" db="EMBL/GenBank/DDBJ databases">
        <authorList>
            <consortium name="DOE Joint Genome Institute"/>
            <person name="Ahrendt S."/>
            <person name="Riley R."/>
            <person name="Andreopoulos W."/>
            <person name="Labutti K."/>
            <person name="Pangilinan J."/>
            <person name="Ruiz-Duenas F.J."/>
            <person name="Barrasa J.M."/>
            <person name="Sanchez-Garcia M."/>
            <person name="Camarero S."/>
            <person name="Miyauchi S."/>
            <person name="Serrano A."/>
            <person name="Linde D."/>
            <person name="Babiker R."/>
            <person name="Drula E."/>
            <person name="Ayuso-Fernandez I."/>
            <person name="Pacheco R."/>
            <person name="Padilla G."/>
            <person name="Ferreira P."/>
            <person name="Barriuso J."/>
            <person name="Kellner H."/>
            <person name="Castanera R."/>
            <person name="Alfaro M."/>
            <person name="Ramirez L."/>
            <person name="Pisabarro A.G."/>
            <person name="Kuo A."/>
            <person name="Tritt A."/>
            <person name="Lipzen A."/>
            <person name="He G."/>
            <person name="Yan M."/>
            <person name="Ng V."/>
            <person name="Cullen D."/>
            <person name="Martin F."/>
            <person name="Rosso M.-N."/>
            <person name="Henrissat B."/>
            <person name="Hibbett D."/>
            <person name="Martinez A.T."/>
            <person name="Grigoriev I.V."/>
        </authorList>
    </citation>
    <scope>NUCLEOTIDE SEQUENCE</scope>
    <source>
        <strain evidence="2">CBS 506.95</strain>
    </source>
</reference>
<evidence type="ECO:0000256" key="1">
    <source>
        <dbReference type="SAM" id="MobiDB-lite"/>
    </source>
</evidence>
<proteinExistence type="predicted"/>